<dbReference type="EMBL" id="CP041636">
    <property type="protein sequence ID" value="QDO98558.1"/>
    <property type="molecule type" value="Genomic_DNA"/>
</dbReference>
<evidence type="ECO:0000313" key="2">
    <source>
        <dbReference type="EMBL" id="QDO98558.1"/>
    </source>
</evidence>
<accession>A0A516H451</accession>
<protein>
    <submittedName>
        <fullName evidence="2">Uncharacterized protein</fullName>
    </submittedName>
</protein>
<evidence type="ECO:0000256" key="1">
    <source>
        <dbReference type="SAM" id="SignalP"/>
    </source>
</evidence>
<keyword evidence="1" id="KW-0732">Signal</keyword>
<organism evidence="2 3">
    <name type="scientific">Ferrovibrio terrae</name>
    <dbReference type="NCBI Taxonomy" id="2594003"/>
    <lineage>
        <taxon>Bacteria</taxon>
        <taxon>Pseudomonadati</taxon>
        <taxon>Pseudomonadota</taxon>
        <taxon>Alphaproteobacteria</taxon>
        <taxon>Rhodospirillales</taxon>
        <taxon>Rhodospirillaceae</taxon>
        <taxon>Ferrovibrio</taxon>
    </lineage>
</organism>
<feature type="chain" id="PRO_5021997575" evidence="1">
    <location>
        <begin position="20"/>
        <end position="208"/>
    </location>
</feature>
<reference evidence="2 3" key="1">
    <citation type="submission" date="2019-07" db="EMBL/GenBank/DDBJ databases">
        <title>Genome sequencing for Ferrovibrio sp. K5.</title>
        <authorList>
            <person name="Park S.-J."/>
        </authorList>
    </citation>
    <scope>NUCLEOTIDE SEQUENCE [LARGE SCALE GENOMIC DNA]</scope>
    <source>
        <strain evidence="2 3">K5</strain>
    </source>
</reference>
<gene>
    <name evidence="2" type="ORF">FNB15_15285</name>
</gene>
<dbReference type="AlphaFoldDB" id="A0A516H451"/>
<evidence type="ECO:0000313" key="3">
    <source>
        <dbReference type="Proteomes" id="UP000317496"/>
    </source>
</evidence>
<dbReference type="KEGG" id="fer:FNB15_15285"/>
<feature type="signal peptide" evidence="1">
    <location>
        <begin position="1"/>
        <end position="19"/>
    </location>
</feature>
<dbReference type="RefSeq" id="WP_144069539.1">
    <property type="nucleotide sequence ID" value="NZ_CP041636.1"/>
</dbReference>
<keyword evidence="3" id="KW-1185">Reference proteome</keyword>
<proteinExistence type="predicted"/>
<dbReference type="Proteomes" id="UP000317496">
    <property type="component" value="Chromosome"/>
</dbReference>
<sequence>MLRSVAIALAAFAALPAQASDETDVRWEPLRATDQRVRWDAEGLTAAPQLAESFSSPLGYRLERYLWKAQKPAGSFALAVLRDLSGEDHYLTGPVDLIRFATTVLNGLEAPKPQATQAKDEKLATLNGAVLSRRFDLGTRQCVALGFYAQPQTAEGSSGLQAKAAKDEPLTEGSQRLDGVYCATAGRPLTSEQVLAYVAGVKLMQRKE</sequence>
<name>A0A516H451_9PROT</name>